<evidence type="ECO:0000313" key="6">
    <source>
        <dbReference type="Proteomes" id="UP001562065"/>
    </source>
</evidence>
<evidence type="ECO:0000313" key="5">
    <source>
        <dbReference type="EMBL" id="MEY1661776.1"/>
    </source>
</evidence>
<protein>
    <submittedName>
        <fullName evidence="5">Acyl-CoA thioesterase</fullName>
    </submittedName>
</protein>
<dbReference type="CDD" id="cd03444">
    <property type="entry name" value="Thioesterase_II_repeat1"/>
    <property type="match status" value="1"/>
</dbReference>
<feature type="domain" description="Acyl-CoA thioesterase 2 C-terminal" evidence="3">
    <location>
        <begin position="150"/>
        <end position="281"/>
    </location>
</feature>
<dbReference type="InterPro" id="IPR049449">
    <property type="entry name" value="TesB_ACOT8-like_N"/>
</dbReference>
<sequence>MKDIVRDLLEVIALERLEQNLFRGPSRNTHQRGIFGGLVAGQALMAASRTVDDDRLAHSLHGYFLRPGDHTVPVIYDVDRIRDGASFTTRRVTAIQHGRAIFCLEASFQVAERGMEHQAPMPEAPAAGSLQSEQELREVWRDRFPIGKVDAFMQERPVEIRPVRQDDPFDFNAKPAHRAFWFRVPGEFDVDAAMHRALLAYCSDCWLLGTSALPHGVNYFSPGVMMASIDHAMWFHRPFKVNEWLLYDMYSPSASGARGLSRGSIYTADGQLVASVMQEGLVRVSELGD</sequence>
<feature type="domain" description="Acyl-CoA thioesterase-like N-terminal HotDog" evidence="4">
    <location>
        <begin position="29"/>
        <end position="108"/>
    </location>
</feature>
<comment type="similarity">
    <text evidence="1">Belongs to the C/M/P thioester hydrolase family.</text>
</comment>
<dbReference type="InterPro" id="IPR042171">
    <property type="entry name" value="Acyl-CoA_hotdog"/>
</dbReference>
<organism evidence="5 6">
    <name type="scientific">Isoalcanivorax beigongshangi</name>
    <dbReference type="NCBI Taxonomy" id="3238810"/>
    <lineage>
        <taxon>Bacteria</taxon>
        <taxon>Pseudomonadati</taxon>
        <taxon>Pseudomonadota</taxon>
        <taxon>Gammaproteobacteria</taxon>
        <taxon>Oceanospirillales</taxon>
        <taxon>Alcanivoracaceae</taxon>
        <taxon>Isoalcanivorax</taxon>
    </lineage>
</organism>
<name>A0ABV4AG17_9GAMM</name>
<dbReference type="CDD" id="cd03445">
    <property type="entry name" value="Thioesterase_II_repeat2"/>
    <property type="match status" value="1"/>
</dbReference>
<dbReference type="Gene3D" id="2.40.160.210">
    <property type="entry name" value="Acyl-CoA thioesterase, double hotdog domain"/>
    <property type="match status" value="1"/>
</dbReference>
<gene>
    <name evidence="5" type="ORF">AB5I84_06400</name>
</gene>
<evidence type="ECO:0000256" key="2">
    <source>
        <dbReference type="ARBA" id="ARBA00022801"/>
    </source>
</evidence>
<dbReference type="RefSeq" id="WP_369455025.1">
    <property type="nucleotide sequence ID" value="NZ_JBGCUO010000001.1"/>
</dbReference>
<dbReference type="Pfam" id="PF13622">
    <property type="entry name" value="4HBT_3"/>
    <property type="match status" value="1"/>
</dbReference>
<comment type="caution">
    <text evidence="5">The sequence shown here is derived from an EMBL/GenBank/DDBJ whole genome shotgun (WGS) entry which is preliminary data.</text>
</comment>
<reference evidence="5 6" key="1">
    <citation type="submission" date="2024-07" db="EMBL/GenBank/DDBJ databases">
        <authorList>
            <person name="Ren Q."/>
        </authorList>
    </citation>
    <scope>NUCLEOTIDE SEQUENCE [LARGE SCALE GENOMIC DNA]</scope>
    <source>
        <strain evidence="5 6">REN37</strain>
    </source>
</reference>
<dbReference type="Pfam" id="PF02551">
    <property type="entry name" value="Acyl_CoA_thio"/>
    <property type="match status" value="1"/>
</dbReference>
<proteinExistence type="inferred from homology"/>
<dbReference type="InterPro" id="IPR003703">
    <property type="entry name" value="Acyl_CoA_thio"/>
</dbReference>
<keyword evidence="6" id="KW-1185">Reference proteome</keyword>
<evidence type="ECO:0000259" key="4">
    <source>
        <dbReference type="Pfam" id="PF13622"/>
    </source>
</evidence>
<dbReference type="EMBL" id="JBGCUO010000001">
    <property type="protein sequence ID" value="MEY1661776.1"/>
    <property type="molecule type" value="Genomic_DNA"/>
</dbReference>
<evidence type="ECO:0000256" key="1">
    <source>
        <dbReference type="ARBA" id="ARBA00006538"/>
    </source>
</evidence>
<dbReference type="SUPFAM" id="SSF54637">
    <property type="entry name" value="Thioesterase/thiol ester dehydrase-isomerase"/>
    <property type="match status" value="2"/>
</dbReference>
<accession>A0ABV4AG17</accession>
<dbReference type="Proteomes" id="UP001562065">
    <property type="component" value="Unassembled WGS sequence"/>
</dbReference>
<dbReference type="PANTHER" id="PTHR11066">
    <property type="entry name" value="ACYL-COA THIOESTERASE"/>
    <property type="match status" value="1"/>
</dbReference>
<evidence type="ECO:0000259" key="3">
    <source>
        <dbReference type="Pfam" id="PF02551"/>
    </source>
</evidence>
<dbReference type="InterPro" id="IPR029069">
    <property type="entry name" value="HotDog_dom_sf"/>
</dbReference>
<keyword evidence="2" id="KW-0378">Hydrolase</keyword>
<dbReference type="PANTHER" id="PTHR11066:SF34">
    <property type="entry name" value="ACYL-COENZYME A THIOESTERASE 8"/>
    <property type="match status" value="1"/>
</dbReference>
<dbReference type="InterPro" id="IPR025652">
    <property type="entry name" value="TesB_C"/>
</dbReference>